<name>A0A7G9W467_ALKCA</name>
<dbReference type="PROSITE" id="PS51257">
    <property type="entry name" value="PROKAR_LIPOPROTEIN"/>
    <property type="match status" value="1"/>
</dbReference>
<dbReference type="EMBL" id="CP058559">
    <property type="protein sequence ID" value="QNO13479.1"/>
    <property type="molecule type" value="Genomic_DNA"/>
</dbReference>
<dbReference type="AlphaFoldDB" id="A0A7G9W467"/>
<accession>A0A7G9W467</accession>
<protein>
    <submittedName>
        <fullName evidence="1">Uncharacterized protein</fullName>
    </submittedName>
</protein>
<keyword evidence="2" id="KW-1185">Reference proteome</keyword>
<dbReference type="RefSeq" id="WP_213167147.1">
    <property type="nucleotide sequence ID" value="NZ_CP058559.1"/>
</dbReference>
<evidence type="ECO:0000313" key="2">
    <source>
        <dbReference type="Proteomes" id="UP000516160"/>
    </source>
</evidence>
<sequence length="376" mass="44151">MKKLTLIHIALILIALVLLVGCSSKSDANLQGELTDGTLLSTFENYHLTIYKELSTARSISFEVISSEELSEVDVKIDVETPYEISMEKISIETDLPYYVYQNFRMLDWKRMYELHYQGVRHLLEVGAEMDNYAVEKFTDFNELYREDYERILQKKNYKDIYYYQVILQFQMEDIEIEGYEVFEEIFIIANGVEYKFDIGKVELDYATDFDIPEYLLSPVYIGAWGKAVEPNSKGEIVIDDMEFISLEDLVVTDIRVINDNVEIAEITITTDKDGVSMDRTFNKGEGMHLQQGTTLYPKVVLNDKNFINTQSYSNTIYLVIEYEIEGNSKVVYFESNYLTRPNVYEFIFRKIENVDFLSYYNDYFNKITEWNLDLH</sequence>
<gene>
    <name evidence="1" type="ORF">HYG86_01195</name>
</gene>
<dbReference type="Proteomes" id="UP000516160">
    <property type="component" value="Chromosome"/>
</dbReference>
<dbReference type="KEGG" id="acae:HYG86_01195"/>
<proteinExistence type="predicted"/>
<evidence type="ECO:0000313" key="1">
    <source>
        <dbReference type="EMBL" id="QNO13479.1"/>
    </source>
</evidence>
<reference evidence="1 2" key="1">
    <citation type="submission" date="2020-07" db="EMBL/GenBank/DDBJ databases">
        <title>Alkalicella. sp. LB2 genome.</title>
        <authorList>
            <person name="Postec A."/>
            <person name="Quemeneur M."/>
        </authorList>
    </citation>
    <scope>NUCLEOTIDE SEQUENCE [LARGE SCALE GENOMIC DNA]</scope>
    <source>
        <strain evidence="1 2">LB2</strain>
    </source>
</reference>
<organism evidence="1 2">
    <name type="scientific">Alkalicella caledoniensis</name>
    <dbReference type="NCBI Taxonomy" id="2731377"/>
    <lineage>
        <taxon>Bacteria</taxon>
        <taxon>Bacillati</taxon>
        <taxon>Bacillota</taxon>
        <taxon>Clostridia</taxon>
        <taxon>Eubacteriales</taxon>
        <taxon>Proteinivoracaceae</taxon>
        <taxon>Alkalicella</taxon>
    </lineage>
</organism>